<proteinExistence type="predicted"/>
<organism evidence="1 2">
    <name type="scientific">Tsukamurella asaccharolytica</name>
    <dbReference type="NCBI Taxonomy" id="2592067"/>
    <lineage>
        <taxon>Bacteria</taxon>
        <taxon>Bacillati</taxon>
        <taxon>Actinomycetota</taxon>
        <taxon>Actinomycetes</taxon>
        <taxon>Mycobacteriales</taxon>
        <taxon>Tsukamurellaceae</taxon>
        <taxon>Tsukamurella</taxon>
    </lineage>
</organism>
<evidence type="ECO:0000313" key="1">
    <source>
        <dbReference type="EMBL" id="TWS20642.1"/>
    </source>
</evidence>
<protein>
    <submittedName>
        <fullName evidence="1">Uncharacterized protein</fullName>
    </submittedName>
</protein>
<keyword evidence="2" id="KW-1185">Reference proteome</keyword>
<dbReference type="Proteomes" id="UP000317291">
    <property type="component" value="Unassembled WGS sequence"/>
</dbReference>
<accession>A0A5C5RDC2</accession>
<sequence length="60" mass="6370">MNVPPCDCDCHRWFCPDGLGCCDGYCDMCGGLGGGDDTMPRHPDFDCGCDPICGTHQATP</sequence>
<dbReference type="AlphaFoldDB" id="A0A5C5RDC2"/>
<dbReference type="RefSeq" id="WP_146559862.1">
    <property type="nucleotide sequence ID" value="NZ_VIGW01000002.1"/>
</dbReference>
<name>A0A5C5RDC2_9ACTN</name>
<evidence type="ECO:0000313" key="2">
    <source>
        <dbReference type="Proteomes" id="UP000317291"/>
    </source>
</evidence>
<dbReference type="EMBL" id="VIGW01000002">
    <property type="protein sequence ID" value="TWS20642.1"/>
    <property type="molecule type" value="Genomic_DNA"/>
</dbReference>
<reference evidence="1 2" key="1">
    <citation type="submission" date="2019-06" db="EMBL/GenBank/DDBJ databases">
        <title>Tsukamurella conjunctivitidis sp. nov., Tsukamurella assacharolytica sp. nov. and Tsukamurella sputae sp. nov. isolated from patients with conjunctivitis, bacteraemia (lymphoma) and respiratory infection (sputum) in Hong Kong.</title>
        <authorList>
            <person name="Teng J.L.L."/>
            <person name="Lee H.H."/>
            <person name="Fong J.Y.H."/>
            <person name="Fok K.M.N."/>
            <person name="Lau S.K.P."/>
            <person name="Woo P.C.Y."/>
        </authorList>
    </citation>
    <scope>NUCLEOTIDE SEQUENCE [LARGE SCALE GENOMIC DNA]</scope>
    <source>
        <strain evidence="1 2">HKU71</strain>
    </source>
</reference>
<comment type="caution">
    <text evidence="1">The sequence shown here is derived from an EMBL/GenBank/DDBJ whole genome shotgun (WGS) entry which is preliminary data.</text>
</comment>
<gene>
    <name evidence="1" type="ORF">FK529_04680</name>
</gene>